<dbReference type="PANTHER" id="PTHR17630">
    <property type="entry name" value="DIENELACTONE HYDROLASE"/>
    <property type="match status" value="1"/>
</dbReference>
<dbReference type="Gene3D" id="3.40.50.1820">
    <property type="entry name" value="alpha/beta hydrolase"/>
    <property type="match status" value="1"/>
</dbReference>
<feature type="compositionally biased region" description="Polar residues" evidence="1">
    <location>
        <begin position="157"/>
        <end position="169"/>
    </location>
</feature>
<dbReference type="GO" id="GO:0016787">
    <property type="term" value="F:hydrolase activity"/>
    <property type="evidence" value="ECO:0007669"/>
    <property type="project" value="InterPro"/>
</dbReference>
<feature type="compositionally biased region" description="Acidic residues" evidence="1">
    <location>
        <begin position="1"/>
        <end position="11"/>
    </location>
</feature>
<sequence length="401" mass="42165">MAGDDMEDIDVSSELTTRAPENDAEQNTNPAATATQSTTAGESAANPGGQQQSQAPQRAEAQNPTMGEHCVSDRPAPTDSKSKGEISTLGGIETYVSTPSSYPSEPAKLLLLLSPGTGIHSLNNQLQADLWAEKGFVVVMPDQFGGDPAPKLDAVNPDSTDLTKEQQPSESDETPAPAVGFLDRLKLGFLETAKSFRIDMWLARHTPATVLPALSSVLKAAEEVYADAVSYGDGIYGAGYCFGGRYALLLAGELPADVLAGQRDIGTDLGETTAGQQSSAGDASVKAEEGMVRHGPRLKAAVIAHATGVTKDDFAALRPGSRIAIAAVSDDALFADDVREFGVRTAKEKGVVVEERVWEGVPHGFAVVGEYKDQSIARAQSQAFDMMTRFLQTDHSGPASA</sequence>
<keyword evidence="4" id="KW-1185">Reference proteome</keyword>
<dbReference type="Proteomes" id="UP000799439">
    <property type="component" value="Unassembled WGS sequence"/>
</dbReference>
<feature type="compositionally biased region" description="Polar residues" evidence="1">
    <location>
        <begin position="25"/>
        <end position="41"/>
    </location>
</feature>
<dbReference type="AlphaFoldDB" id="A0A9P4JA08"/>
<dbReference type="OrthoDB" id="1393670at2759"/>
<evidence type="ECO:0000256" key="1">
    <source>
        <dbReference type="SAM" id="MobiDB-lite"/>
    </source>
</evidence>
<dbReference type="PANTHER" id="PTHR17630:SF80">
    <property type="entry name" value="DIENELACTONE HYDROLASE DOMAIN-CONTAINING PROTEIN"/>
    <property type="match status" value="1"/>
</dbReference>
<name>A0A9P4JA08_9PEZI</name>
<feature type="domain" description="Dienelactone hydrolase" evidence="2">
    <location>
        <begin position="92"/>
        <end position="254"/>
    </location>
</feature>
<accession>A0A9P4JA08</accession>
<dbReference type="InterPro" id="IPR029058">
    <property type="entry name" value="AB_hydrolase_fold"/>
</dbReference>
<gene>
    <name evidence="3" type="ORF">K461DRAFT_290303</name>
</gene>
<proteinExistence type="predicted"/>
<feature type="region of interest" description="Disordered" evidence="1">
    <location>
        <begin position="1"/>
        <end position="86"/>
    </location>
</feature>
<evidence type="ECO:0000259" key="2">
    <source>
        <dbReference type="Pfam" id="PF01738"/>
    </source>
</evidence>
<comment type="caution">
    <text evidence="3">The sequence shown here is derived from an EMBL/GenBank/DDBJ whole genome shotgun (WGS) entry which is preliminary data.</text>
</comment>
<feature type="region of interest" description="Disordered" evidence="1">
    <location>
        <begin position="147"/>
        <end position="177"/>
    </location>
</feature>
<feature type="compositionally biased region" description="Polar residues" evidence="1">
    <location>
        <begin position="48"/>
        <end position="65"/>
    </location>
</feature>
<organism evidence="3 4">
    <name type="scientific">Myriangium duriaei CBS 260.36</name>
    <dbReference type="NCBI Taxonomy" id="1168546"/>
    <lineage>
        <taxon>Eukaryota</taxon>
        <taxon>Fungi</taxon>
        <taxon>Dikarya</taxon>
        <taxon>Ascomycota</taxon>
        <taxon>Pezizomycotina</taxon>
        <taxon>Dothideomycetes</taxon>
        <taxon>Dothideomycetidae</taxon>
        <taxon>Myriangiales</taxon>
        <taxon>Myriangiaceae</taxon>
        <taxon>Myriangium</taxon>
    </lineage>
</organism>
<dbReference type="InterPro" id="IPR002925">
    <property type="entry name" value="Dienelactn_hydro"/>
</dbReference>
<dbReference type="SUPFAM" id="SSF53474">
    <property type="entry name" value="alpha/beta-Hydrolases"/>
    <property type="match status" value="1"/>
</dbReference>
<evidence type="ECO:0000313" key="4">
    <source>
        <dbReference type="Proteomes" id="UP000799439"/>
    </source>
</evidence>
<dbReference type="EMBL" id="ML996081">
    <property type="protein sequence ID" value="KAF2158047.1"/>
    <property type="molecule type" value="Genomic_DNA"/>
</dbReference>
<protein>
    <recommendedName>
        <fullName evidence="2">Dienelactone hydrolase domain-containing protein</fullName>
    </recommendedName>
</protein>
<reference evidence="3" key="1">
    <citation type="journal article" date="2020" name="Stud. Mycol.">
        <title>101 Dothideomycetes genomes: a test case for predicting lifestyles and emergence of pathogens.</title>
        <authorList>
            <person name="Haridas S."/>
            <person name="Albert R."/>
            <person name="Binder M."/>
            <person name="Bloem J."/>
            <person name="Labutti K."/>
            <person name="Salamov A."/>
            <person name="Andreopoulos B."/>
            <person name="Baker S."/>
            <person name="Barry K."/>
            <person name="Bills G."/>
            <person name="Bluhm B."/>
            <person name="Cannon C."/>
            <person name="Castanera R."/>
            <person name="Culley D."/>
            <person name="Daum C."/>
            <person name="Ezra D."/>
            <person name="Gonzalez J."/>
            <person name="Henrissat B."/>
            <person name="Kuo A."/>
            <person name="Liang C."/>
            <person name="Lipzen A."/>
            <person name="Lutzoni F."/>
            <person name="Magnuson J."/>
            <person name="Mondo S."/>
            <person name="Nolan M."/>
            <person name="Ohm R."/>
            <person name="Pangilinan J."/>
            <person name="Park H.-J."/>
            <person name="Ramirez L."/>
            <person name="Alfaro M."/>
            <person name="Sun H."/>
            <person name="Tritt A."/>
            <person name="Yoshinaga Y."/>
            <person name="Zwiers L.-H."/>
            <person name="Turgeon B."/>
            <person name="Goodwin S."/>
            <person name="Spatafora J."/>
            <person name="Crous P."/>
            <person name="Grigoriev I."/>
        </authorList>
    </citation>
    <scope>NUCLEOTIDE SEQUENCE</scope>
    <source>
        <strain evidence="3">CBS 260.36</strain>
    </source>
</reference>
<dbReference type="Pfam" id="PF01738">
    <property type="entry name" value="DLH"/>
    <property type="match status" value="1"/>
</dbReference>
<evidence type="ECO:0000313" key="3">
    <source>
        <dbReference type="EMBL" id="KAF2158047.1"/>
    </source>
</evidence>